<reference evidence="2" key="1">
    <citation type="submission" date="2022-04" db="EMBL/GenBank/DDBJ databases">
        <title>Roseibium sp. CAU 1639 isolated from mud.</title>
        <authorList>
            <person name="Kim W."/>
        </authorList>
    </citation>
    <scope>NUCLEOTIDE SEQUENCE</scope>
    <source>
        <strain evidence="2">CAU 1639</strain>
    </source>
</reference>
<sequence length="183" mass="20551">MAEDIRGSDPDPRPIDDRRRAIIAECRRQEESCLYTSTTLYVWLRRVRRQKQFFVAAPIVIGGFAGLSILQEWGLEWVMAVLAILASLFPALADALKFETSVDEISRLAAEFKALQDRFRRTATITALGDLQAAEDALAELMDRMDVARSSSITPPESAFKEAQRKIAEGHYDFSVDQPQTGE</sequence>
<feature type="transmembrane region" description="Helical" evidence="1">
    <location>
        <begin position="53"/>
        <end position="71"/>
    </location>
</feature>
<protein>
    <recommendedName>
        <fullName evidence="4">SMODS and SLOG-associating 2TM effector domain-containing protein</fullName>
    </recommendedName>
</protein>
<dbReference type="Proteomes" id="UP001431221">
    <property type="component" value="Unassembled WGS sequence"/>
</dbReference>
<name>A0ABT0H0A9_9HYPH</name>
<accession>A0ABT0H0A9</accession>
<evidence type="ECO:0000256" key="1">
    <source>
        <dbReference type="SAM" id="Phobius"/>
    </source>
</evidence>
<keyword evidence="1" id="KW-0472">Membrane</keyword>
<keyword evidence="1" id="KW-0812">Transmembrane</keyword>
<proteinExistence type="predicted"/>
<dbReference type="EMBL" id="JALNMJ010000020">
    <property type="protein sequence ID" value="MCK7615026.1"/>
    <property type="molecule type" value="Genomic_DNA"/>
</dbReference>
<gene>
    <name evidence="2" type="ORF">M0H32_22910</name>
</gene>
<keyword evidence="3" id="KW-1185">Reference proteome</keyword>
<organism evidence="2 3">
    <name type="scientific">Roseibium sediminicola</name>
    <dbReference type="NCBI Taxonomy" id="2933272"/>
    <lineage>
        <taxon>Bacteria</taxon>
        <taxon>Pseudomonadati</taxon>
        <taxon>Pseudomonadota</taxon>
        <taxon>Alphaproteobacteria</taxon>
        <taxon>Hyphomicrobiales</taxon>
        <taxon>Stappiaceae</taxon>
        <taxon>Roseibium</taxon>
    </lineage>
</organism>
<dbReference type="RefSeq" id="WP_248157953.1">
    <property type="nucleotide sequence ID" value="NZ_JALNMJ010000020.1"/>
</dbReference>
<keyword evidence="1" id="KW-1133">Transmembrane helix</keyword>
<evidence type="ECO:0000313" key="2">
    <source>
        <dbReference type="EMBL" id="MCK7615026.1"/>
    </source>
</evidence>
<evidence type="ECO:0008006" key="4">
    <source>
        <dbReference type="Google" id="ProtNLM"/>
    </source>
</evidence>
<comment type="caution">
    <text evidence="2">The sequence shown here is derived from an EMBL/GenBank/DDBJ whole genome shotgun (WGS) entry which is preliminary data.</text>
</comment>
<evidence type="ECO:0000313" key="3">
    <source>
        <dbReference type="Proteomes" id="UP001431221"/>
    </source>
</evidence>